<reference evidence="1 2" key="1">
    <citation type="submission" date="2023-03" db="EMBL/GenBank/DDBJ databases">
        <title>Genome sequence of Lichtheimia ornata CBS 291.66.</title>
        <authorList>
            <person name="Mohabir J.T."/>
            <person name="Shea T.P."/>
            <person name="Kurbessoian T."/>
            <person name="Berby B."/>
            <person name="Fontaine J."/>
            <person name="Livny J."/>
            <person name="Gnirke A."/>
            <person name="Stajich J.E."/>
            <person name="Cuomo C.A."/>
        </authorList>
    </citation>
    <scope>NUCLEOTIDE SEQUENCE [LARGE SCALE GENOMIC DNA]</scope>
    <source>
        <strain evidence="1">CBS 291.66</strain>
    </source>
</reference>
<accession>A0AAD8DHQ3</accession>
<dbReference type="RefSeq" id="XP_058348361.1">
    <property type="nucleotide sequence ID" value="XM_058480797.1"/>
</dbReference>
<evidence type="ECO:0000313" key="1">
    <source>
        <dbReference type="EMBL" id="KAJ8663449.1"/>
    </source>
</evidence>
<proteinExistence type="predicted"/>
<keyword evidence="2" id="KW-1185">Reference proteome</keyword>
<protein>
    <submittedName>
        <fullName evidence="1">Uncharacterized protein</fullName>
    </submittedName>
</protein>
<dbReference type="AlphaFoldDB" id="A0AAD8DHQ3"/>
<organism evidence="1 2">
    <name type="scientific">Lichtheimia ornata</name>
    <dbReference type="NCBI Taxonomy" id="688661"/>
    <lineage>
        <taxon>Eukaryota</taxon>
        <taxon>Fungi</taxon>
        <taxon>Fungi incertae sedis</taxon>
        <taxon>Mucoromycota</taxon>
        <taxon>Mucoromycotina</taxon>
        <taxon>Mucoromycetes</taxon>
        <taxon>Mucorales</taxon>
        <taxon>Lichtheimiaceae</taxon>
        <taxon>Lichtheimia</taxon>
    </lineage>
</organism>
<evidence type="ECO:0000313" key="2">
    <source>
        <dbReference type="Proteomes" id="UP001234581"/>
    </source>
</evidence>
<sequence>MVFGIQATSNKGLRVYEKGFRSDNTTLGIIIIIVPLSATRNPVPFGRLTSSVHKTGPSRDMLVVTL</sequence>
<comment type="caution">
    <text evidence="1">The sequence shown here is derived from an EMBL/GenBank/DDBJ whole genome shotgun (WGS) entry which is preliminary data.</text>
</comment>
<gene>
    <name evidence="1" type="ORF">O0I10_000689</name>
</gene>
<dbReference type="EMBL" id="JARTCD010000002">
    <property type="protein sequence ID" value="KAJ8663449.1"/>
    <property type="molecule type" value="Genomic_DNA"/>
</dbReference>
<dbReference type="GeneID" id="83208110"/>
<name>A0AAD8DHQ3_9FUNG</name>
<dbReference type="Proteomes" id="UP001234581">
    <property type="component" value="Unassembled WGS sequence"/>
</dbReference>